<evidence type="ECO:0000259" key="1">
    <source>
        <dbReference type="Pfam" id="PF00385"/>
    </source>
</evidence>
<dbReference type="Pfam" id="PF00385">
    <property type="entry name" value="Chromo"/>
    <property type="match status" value="1"/>
</dbReference>
<feature type="domain" description="Chromo" evidence="1">
    <location>
        <begin position="3"/>
        <end position="52"/>
    </location>
</feature>
<reference evidence="2" key="3">
    <citation type="journal article" date="2017" name="Nature">
        <title>Genome sequence of the progenitor of the wheat D genome Aegilops tauschii.</title>
        <authorList>
            <person name="Luo M.C."/>
            <person name="Gu Y.Q."/>
            <person name="Puiu D."/>
            <person name="Wang H."/>
            <person name="Twardziok S.O."/>
            <person name="Deal K.R."/>
            <person name="Huo N."/>
            <person name="Zhu T."/>
            <person name="Wang L."/>
            <person name="Wang Y."/>
            <person name="McGuire P.E."/>
            <person name="Liu S."/>
            <person name="Long H."/>
            <person name="Ramasamy R.K."/>
            <person name="Rodriguez J.C."/>
            <person name="Van S.L."/>
            <person name="Yuan L."/>
            <person name="Wang Z."/>
            <person name="Xia Z."/>
            <person name="Xiao L."/>
            <person name="Anderson O.D."/>
            <person name="Ouyang S."/>
            <person name="Liang Y."/>
            <person name="Zimin A.V."/>
            <person name="Pertea G."/>
            <person name="Qi P."/>
            <person name="Bennetzen J.L."/>
            <person name="Dai X."/>
            <person name="Dawson M.W."/>
            <person name="Muller H.G."/>
            <person name="Kugler K."/>
            <person name="Rivarola-Duarte L."/>
            <person name="Spannagl M."/>
            <person name="Mayer K.F.X."/>
            <person name="Lu F.H."/>
            <person name="Bevan M.W."/>
            <person name="Leroy P."/>
            <person name="Li P."/>
            <person name="You F.M."/>
            <person name="Sun Q."/>
            <person name="Liu Z."/>
            <person name="Lyons E."/>
            <person name="Wicker T."/>
            <person name="Salzberg S.L."/>
            <person name="Devos K.M."/>
            <person name="Dvorak J."/>
        </authorList>
    </citation>
    <scope>NUCLEOTIDE SEQUENCE [LARGE SCALE GENOMIC DNA]</scope>
    <source>
        <strain evidence="2">cv. AL8/78</strain>
    </source>
</reference>
<sequence length="55" mass="6305">IEPEAVLERALIPRKQGSISIPVVRWLVKWSNLPVEDATWEDSAFIQKVFPAFRA</sequence>
<dbReference type="Gramene" id="AET7Gv21132900.2">
    <property type="protein sequence ID" value="AET7Gv21132900.2"/>
    <property type="gene ID" value="AET7Gv21132900"/>
</dbReference>
<dbReference type="InterPro" id="IPR023780">
    <property type="entry name" value="Chromo_domain"/>
</dbReference>
<dbReference type="InterPro" id="IPR016197">
    <property type="entry name" value="Chromo-like_dom_sf"/>
</dbReference>
<accession>A0A453SX37</accession>
<reference evidence="3" key="1">
    <citation type="journal article" date="2014" name="Science">
        <title>Ancient hybridizations among the ancestral genomes of bread wheat.</title>
        <authorList>
            <consortium name="International Wheat Genome Sequencing Consortium,"/>
            <person name="Marcussen T."/>
            <person name="Sandve S.R."/>
            <person name="Heier L."/>
            <person name="Spannagl M."/>
            <person name="Pfeifer M."/>
            <person name="Jakobsen K.S."/>
            <person name="Wulff B.B."/>
            <person name="Steuernagel B."/>
            <person name="Mayer K.F."/>
            <person name="Olsen O.A."/>
        </authorList>
    </citation>
    <scope>NUCLEOTIDE SEQUENCE [LARGE SCALE GENOMIC DNA]</scope>
    <source>
        <strain evidence="3">cv. AL8/78</strain>
    </source>
</reference>
<protein>
    <recommendedName>
        <fullName evidence="1">Chromo domain-containing protein</fullName>
    </recommendedName>
</protein>
<dbReference type="EnsemblPlants" id="AET7Gv21132900.2">
    <property type="protein sequence ID" value="AET7Gv21132900.2"/>
    <property type="gene ID" value="AET7Gv21132900"/>
</dbReference>
<organism evidence="2 3">
    <name type="scientific">Aegilops tauschii subsp. strangulata</name>
    <name type="common">Goatgrass</name>
    <dbReference type="NCBI Taxonomy" id="200361"/>
    <lineage>
        <taxon>Eukaryota</taxon>
        <taxon>Viridiplantae</taxon>
        <taxon>Streptophyta</taxon>
        <taxon>Embryophyta</taxon>
        <taxon>Tracheophyta</taxon>
        <taxon>Spermatophyta</taxon>
        <taxon>Magnoliopsida</taxon>
        <taxon>Liliopsida</taxon>
        <taxon>Poales</taxon>
        <taxon>Poaceae</taxon>
        <taxon>BOP clade</taxon>
        <taxon>Pooideae</taxon>
        <taxon>Triticodae</taxon>
        <taxon>Triticeae</taxon>
        <taxon>Triticinae</taxon>
        <taxon>Aegilops</taxon>
    </lineage>
</organism>
<evidence type="ECO:0000313" key="3">
    <source>
        <dbReference type="Proteomes" id="UP000015105"/>
    </source>
</evidence>
<proteinExistence type="predicted"/>
<dbReference type="Proteomes" id="UP000015105">
    <property type="component" value="Chromosome 7D"/>
</dbReference>
<reference evidence="2" key="5">
    <citation type="journal article" date="2021" name="G3 (Bethesda)">
        <title>Aegilops tauschii genome assembly Aet v5.0 features greater sequence contiguity and improved annotation.</title>
        <authorList>
            <person name="Wang L."/>
            <person name="Zhu T."/>
            <person name="Rodriguez J.C."/>
            <person name="Deal K.R."/>
            <person name="Dubcovsky J."/>
            <person name="McGuire P.E."/>
            <person name="Lux T."/>
            <person name="Spannagl M."/>
            <person name="Mayer K.F.X."/>
            <person name="Baldrich P."/>
            <person name="Meyers B.C."/>
            <person name="Huo N."/>
            <person name="Gu Y.Q."/>
            <person name="Zhou H."/>
            <person name="Devos K.M."/>
            <person name="Bennetzen J.L."/>
            <person name="Unver T."/>
            <person name="Budak H."/>
            <person name="Gulick P.J."/>
            <person name="Galiba G."/>
            <person name="Kalapos B."/>
            <person name="Nelson D.R."/>
            <person name="Li P."/>
            <person name="You F.M."/>
            <person name="Luo M.C."/>
            <person name="Dvorak J."/>
        </authorList>
    </citation>
    <scope>NUCLEOTIDE SEQUENCE [LARGE SCALE GENOMIC DNA]</scope>
    <source>
        <strain evidence="2">cv. AL8/78</strain>
    </source>
</reference>
<dbReference type="SUPFAM" id="SSF54160">
    <property type="entry name" value="Chromo domain-like"/>
    <property type="match status" value="1"/>
</dbReference>
<name>A0A453SX37_AEGTS</name>
<keyword evidence="3" id="KW-1185">Reference proteome</keyword>
<reference evidence="3" key="2">
    <citation type="journal article" date="2017" name="Nat. Plants">
        <title>The Aegilops tauschii genome reveals multiple impacts of transposons.</title>
        <authorList>
            <person name="Zhao G."/>
            <person name="Zou C."/>
            <person name="Li K."/>
            <person name="Wang K."/>
            <person name="Li T."/>
            <person name="Gao L."/>
            <person name="Zhang X."/>
            <person name="Wang H."/>
            <person name="Yang Z."/>
            <person name="Liu X."/>
            <person name="Jiang W."/>
            <person name="Mao L."/>
            <person name="Kong X."/>
            <person name="Jiao Y."/>
            <person name="Jia J."/>
        </authorList>
    </citation>
    <scope>NUCLEOTIDE SEQUENCE [LARGE SCALE GENOMIC DNA]</scope>
    <source>
        <strain evidence="3">cv. AL8/78</strain>
    </source>
</reference>
<reference evidence="2" key="4">
    <citation type="submission" date="2019-03" db="UniProtKB">
        <authorList>
            <consortium name="EnsemblPlants"/>
        </authorList>
    </citation>
    <scope>IDENTIFICATION</scope>
</reference>
<dbReference type="Gene3D" id="2.40.50.40">
    <property type="match status" value="1"/>
</dbReference>
<evidence type="ECO:0000313" key="2">
    <source>
        <dbReference type="EnsemblPlants" id="AET7Gv21132900.2"/>
    </source>
</evidence>
<dbReference type="AlphaFoldDB" id="A0A453SX37"/>